<dbReference type="Proteomes" id="UP000272213">
    <property type="component" value="Unassembled WGS sequence"/>
</dbReference>
<keyword evidence="2" id="KW-0808">Transferase</keyword>
<name>A0A3R9LW59_STRCR</name>
<dbReference type="PANTHER" id="PTHR22916:SF3">
    <property type="entry name" value="UDP-GLCNAC:BETAGAL BETA-1,3-N-ACETYLGLUCOSAMINYLTRANSFERASE-LIKE PROTEIN 1"/>
    <property type="match status" value="1"/>
</dbReference>
<sequence>MKYDLTVIIPVYNTEKYLRRCLNSIVHQEEIEKCSLRVLCINDGSTDNSENIIREYVEKYTFIELFSKENGGVSDARNYGIEQTKYSDYIAFIDPDDSIYKSYLKEFMLAKGKDVIYFDIDLFDNAEKTIKHLKVNPFYDSTATTNNIRLFMLTKHASWTRIYKSSLIESYRFPNGKIYEDIALMPFVTSKCSDVSYIQKYLYKYTVNTSNSIMNSSKSNIFDIYDALEYLFSLFGDEFEMYREELQYLALEHLCVGHTYRLLKYPKATKQDFKDIILFMEKYFGKNWERNKYIKQGIQKVNINSALAYVVPLFLKILKYRCFSLLLVMKHKVS</sequence>
<feature type="domain" description="Glycosyltransferase 2-like" evidence="1">
    <location>
        <begin position="6"/>
        <end position="144"/>
    </location>
</feature>
<dbReference type="PANTHER" id="PTHR22916">
    <property type="entry name" value="GLYCOSYLTRANSFERASE"/>
    <property type="match status" value="1"/>
</dbReference>
<dbReference type="AlphaFoldDB" id="A0A3R9LW59"/>
<dbReference type="EC" id="2.4.-.-" evidence="2"/>
<dbReference type="CDD" id="cd00761">
    <property type="entry name" value="Glyco_tranf_GTA_type"/>
    <property type="match status" value="1"/>
</dbReference>
<organism evidence="2 3">
    <name type="scientific">Streptococcus cristatus</name>
    <dbReference type="NCBI Taxonomy" id="45634"/>
    <lineage>
        <taxon>Bacteria</taxon>
        <taxon>Bacillati</taxon>
        <taxon>Bacillota</taxon>
        <taxon>Bacilli</taxon>
        <taxon>Lactobacillales</taxon>
        <taxon>Streptococcaceae</taxon>
        <taxon>Streptococcus</taxon>
    </lineage>
</organism>
<dbReference type="InterPro" id="IPR001173">
    <property type="entry name" value="Glyco_trans_2-like"/>
</dbReference>
<gene>
    <name evidence="2" type="primary">epsH</name>
    <name evidence="2" type="ORF">D8798_04430</name>
</gene>
<dbReference type="GO" id="GO:0016758">
    <property type="term" value="F:hexosyltransferase activity"/>
    <property type="evidence" value="ECO:0007669"/>
    <property type="project" value="UniProtKB-ARBA"/>
</dbReference>
<keyword evidence="2" id="KW-0328">Glycosyltransferase</keyword>
<evidence type="ECO:0000313" key="2">
    <source>
        <dbReference type="EMBL" id="RSJ77071.1"/>
    </source>
</evidence>
<evidence type="ECO:0000313" key="3">
    <source>
        <dbReference type="Proteomes" id="UP000272213"/>
    </source>
</evidence>
<dbReference type="EMBL" id="RJPM01000002">
    <property type="protein sequence ID" value="RSJ77071.1"/>
    <property type="molecule type" value="Genomic_DNA"/>
</dbReference>
<dbReference type="Pfam" id="PF00535">
    <property type="entry name" value="Glycos_transf_2"/>
    <property type="match status" value="1"/>
</dbReference>
<reference evidence="2 3" key="1">
    <citation type="submission" date="2018-11" db="EMBL/GenBank/DDBJ databases">
        <title>Species Designations Belie Phenotypic and Genotypic Heterogeneity in Oral Streptococci.</title>
        <authorList>
            <person name="Velsko I."/>
        </authorList>
    </citation>
    <scope>NUCLEOTIDE SEQUENCE [LARGE SCALE GENOMIC DNA]</scope>
    <source>
        <strain evidence="2 3">BCA6</strain>
    </source>
</reference>
<accession>A0A3R9LW59</accession>
<evidence type="ECO:0000259" key="1">
    <source>
        <dbReference type="Pfam" id="PF00535"/>
    </source>
</evidence>
<dbReference type="RefSeq" id="WP_005590611.1">
    <property type="nucleotide sequence ID" value="NZ_CAUVBM010000010.1"/>
</dbReference>
<dbReference type="GeneID" id="48423154"/>
<dbReference type="SUPFAM" id="SSF53448">
    <property type="entry name" value="Nucleotide-diphospho-sugar transferases"/>
    <property type="match status" value="1"/>
</dbReference>
<protein>
    <submittedName>
        <fullName evidence="2">Putative glycosyltransferase EpsH</fullName>
        <ecNumber evidence="2">2.4.-.-</ecNumber>
    </submittedName>
</protein>
<dbReference type="Gene3D" id="3.90.550.10">
    <property type="entry name" value="Spore Coat Polysaccharide Biosynthesis Protein SpsA, Chain A"/>
    <property type="match status" value="1"/>
</dbReference>
<dbReference type="InterPro" id="IPR029044">
    <property type="entry name" value="Nucleotide-diphossugar_trans"/>
</dbReference>
<comment type="caution">
    <text evidence="2">The sequence shown here is derived from an EMBL/GenBank/DDBJ whole genome shotgun (WGS) entry which is preliminary data.</text>
</comment>
<proteinExistence type="predicted"/>